<evidence type="ECO:0000313" key="2">
    <source>
        <dbReference type="EMBL" id="KAF2113055.1"/>
    </source>
</evidence>
<feature type="region of interest" description="Disordered" evidence="1">
    <location>
        <begin position="218"/>
        <end position="238"/>
    </location>
</feature>
<dbReference type="OrthoDB" id="2398441at2759"/>
<organism evidence="2 3">
    <name type="scientific">Lophiotrema nucula</name>
    <dbReference type="NCBI Taxonomy" id="690887"/>
    <lineage>
        <taxon>Eukaryota</taxon>
        <taxon>Fungi</taxon>
        <taxon>Dikarya</taxon>
        <taxon>Ascomycota</taxon>
        <taxon>Pezizomycotina</taxon>
        <taxon>Dothideomycetes</taxon>
        <taxon>Pleosporomycetidae</taxon>
        <taxon>Pleosporales</taxon>
        <taxon>Lophiotremataceae</taxon>
        <taxon>Lophiotrema</taxon>
    </lineage>
</organism>
<feature type="region of interest" description="Disordered" evidence="1">
    <location>
        <begin position="1"/>
        <end position="107"/>
    </location>
</feature>
<keyword evidence="3" id="KW-1185">Reference proteome</keyword>
<evidence type="ECO:0000256" key="1">
    <source>
        <dbReference type="SAM" id="MobiDB-lite"/>
    </source>
</evidence>
<gene>
    <name evidence="2" type="ORF">BDV96DRAFT_150183</name>
</gene>
<proteinExistence type="predicted"/>
<dbReference type="GO" id="GO:0004842">
    <property type="term" value="F:ubiquitin-protein transferase activity"/>
    <property type="evidence" value="ECO:0007669"/>
    <property type="project" value="TreeGrafter"/>
</dbReference>
<protein>
    <recommendedName>
        <fullName evidence="4">RING-type domain-containing protein</fullName>
    </recommendedName>
</protein>
<sequence length="418" mass="46404">MEDEGFGAPSWSFGLAVPRDHDFSNRTSPHPHASRLQLPSISHHVPSHPRTTPPASPSPTARPSYDSASASGSDNMPAAEPQTRRFAGDGFDYRRPMRSWNPLPSRVGMTVDNAIDLTEQDEEVYVGSVDSTEVEVVDARPARERSQLAPRMQRPPRFARDIISRDDVRPGDGAAHQSPVHVIPDSPEIAIVDARTIPQAQRAPIVVDDGVEGEDEIQITGENRRAPPPPPRARPLRLDTPDHVLRTMAERFRQDERDFQQFRARTHRQRQNNPAPRQRATALNLAGFIGLMNYQDVGFDLGLGGIEREREPAPPTYDKPAPVPEGFTRSPQENDTVVCPNCGDELCTGESEQKKQVWIVKGCGHAYCGECTTNRYVRKSTKGKEKIVSASTKPFKTCVVEACDKKVSNQKAMIQVFL</sequence>
<accession>A0A6A5Z0V5</accession>
<dbReference type="PANTHER" id="PTHR28042">
    <property type="entry name" value="E3 UBIQUITIN-PROTEIN LIGASE COMPLEX SLX5-SLX8 SUBUNIT SLX5"/>
    <property type="match status" value="1"/>
</dbReference>
<dbReference type="GO" id="GO:0033768">
    <property type="term" value="C:SUMO-targeted ubiquitin ligase complex"/>
    <property type="evidence" value="ECO:0007669"/>
    <property type="project" value="TreeGrafter"/>
</dbReference>
<dbReference type="EMBL" id="ML977329">
    <property type="protein sequence ID" value="KAF2113055.1"/>
    <property type="molecule type" value="Genomic_DNA"/>
</dbReference>
<reference evidence="2" key="1">
    <citation type="journal article" date="2020" name="Stud. Mycol.">
        <title>101 Dothideomycetes genomes: a test case for predicting lifestyles and emergence of pathogens.</title>
        <authorList>
            <person name="Haridas S."/>
            <person name="Albert R."/>
            <person name="Binder M."/>
            <person name="Bloem J."/>
            <person name="Labutti K."/>
            <person name="Salamov A."/>
            <person name="Andreopoulos B."/>
            <person name="Baker S."/>
            <person name="Barry K."/>
            <person name="Bills G."/>
            <person name="Bluhm B."/>
            <person name="Cannon C."/>
            <person name="Castanera R."/>
            <person name="Culley D."/>
            <person name="Daum C."/>
            <person name="Ezra D."/>
            <person name="Gonzalez J."/>
            <person name="Henrissat B."/>
            <person name="Kuo A."/>
            <person name="Liang C."/>
            <person name="Lipzen A."/>
            <person name="Lutzoni F."/>
            <person name="Magnuson J."/>
            <person name="Mondo S."/>
            <person name="Nolan M."/>
            <person name="Ohm R."/>
            <person name="Pangilinan J."/>
            <person name="Park H.-J."/>
            <person name="Ramirez L."/>
            <person name="Alfaro M."/>
            <person name="Sun H."/>
            <person name="Tritt A."/>
            <person name="Yoshinaga Y."/>
            <person name="Zwiers L.-H."/>
            <person name="Turgeon B."/>
            <person name="Goodwin S."/>
            <person name="Spatafora J."/>
            <person name="Crous P."/>
            <person name="Grigoriev I."/>
        </authorList>
    </citation>
    <scope>NUCLEOTIDE SEQUENCE</scope>
    <source>
        <strain evidence="2">CBS 627.86</strain>
    </source>
</reference>
<dbReference type="InterPro" id="IPR038886">
    <property type="entry name" value="E3_SLX5/Rfp1"/>
</dbReference>
<name>A0A6A5Z0V5_9PLEO</name>
<evidence type="ECO:0000313" key="3">
    <source>
        <dbReference type="Proteomes" id="UP000799770"/>
    </source>
</evidence>
<dbReference type="PANTHER" id="PTHR28042:SF1">
    <property type="entry name" value="E3 UBIQUITIN-PROTEIN LIGASE COMPLEX SLX5-SLX8 SUBUNIT SLX5"/>
    <property type="match status" value="1"/>
</dbReference>
<evidence type="ECO:0008006" key="4">
    <source>
        <dbReference type="Google" id="ProtNLM"/>
    </source>
</evidence>
<dbReference type="Proteomes" id="UP000799770">
    <property type="component" value="Unassembled WGS sequence"/>
</dbReference>
<dbReference type="AlphaFoldDB" id="A0A6A5Z0V5"/>
<feature type="compositionally biased region" description="Basic and acidic residues" evidence="1">
    <location>
        <begin position="82"/>
        <end position="95"/>
    </location>
</feature>